<reference evidence="3" key="1">
    <citation type="submission" date="2017-02" db="UniProtKB">
        <authorList>
            <consortium name="WormBaseParasite"/>
        </authorList>
    </citation>
    <scope>IDENTIFICATION</scope>
</reference>
<keyword evidence="2" id="KW-1185">Reference proteome</keyword>
<protein>
    <submittedName>
        <fullName evidence="3">DUF501 domain-containing protein</fullName>
    </submittedName>
</protein>
<dbReference type="WBParaSite" id="HPLM_0000200901-mRNA-1">
    <property type="protein sequence ID" value="HPLM_0000200901-mRNA-1"/>
    <property type="gene ID" value="HPLM_0000200901"/>
</dbReference>
<dbReference type="EMBL" id="UZAF01003374">
    <property type="protein sequence ID" value="VDO12494.1"/>
    <property type="molecule type" value="Genomic_DNA"/>
</dbReference>
<gene>
    <name evidence="1" type="ORF">HPLM_LOCUS2007</name>
</gene>
<organism evidence="3">
    <name type="scientific">Haemonchus placei</name>
    <name type="common">Barber's pole worm</name>
    <dbReference type="NCBI Taxonomy" id="6290"/>
    <lineage>
        <taxon>Eukaryota</taxon>
        <taxon>Metazoa</taxon>
        <taxon>Ecdysozoa</taxon>
        <taxon>Nematoda</taxon>
        <taxon>Chromadorea</taxon>
        <taxon>Rhabditida</taxon>
        <taxon>Rhabditina</taxon>
        <taxon>Rhabditomorpha</taxon>
        <taxon>Strongyloidea</taxon>
        <taxon>Trichostrongylidae</taxon>
        <taxon>Haemonchus</taxon>
    </lineage>
</organism>
<dbReference type="AlphaFoldDB" id="A0A0N4VXI9"/>
<proteinExistence type="predicted"/>
<name>A0A0N4VXI9_HAEPC</name>
<dbReference type="Proteomes" id="UP000268014">
    <property type="component" value="Unassembled WGS sequence"/>
</dbReference>
<evidence type="ECO:0000313" key="1">
    <source>
        <dbReference type="EMBL" id="VDO12494.1"/>
    </source>
</evidence>
<accession>A0A0N4VXI9</accession>
<sequence length="48" mass="5097">MAIGHHAADNPRNGSRAFAISVRASTGSIDRTVDSLSIDLDVIDCTRL</sequence>
<reference evidence="1 2" key="2">
    <citation type="submission" date="2018-11" db="EMBL/GenBank/DDBJ databases">
        <authorList>
            <consortium name="Pathogen Informatics"/>
        </authorList>
    </citation>
    <scope>NUCLEOTIDE SEQUENCE [LARGE SCALE GENOMIC DNA]</scope>
    <source>
        <strain evidence="1 2">MHpl1</strain>
    </source>
</reference>
<evidence type="ECO:0000313" key="2">
    <source>
        <dbReference type="Proteomes" id="UP000268014"/>
    </source>
</evidence>
<evidence type="ECO:0000313" key="3">
    <source>
        <dbReference type="WBParaSite" id="HPLM_0000200901-mRNA-1"/>
    </source>
</evidence>